<dbReference type="Pfam" id="PF00440">
    <property type="entry name" value="TetR_N"/>
    <property type="match status" value="1"/>
</dbReference>
<keyword evidence="3" id="KW-0804">Transcription</keyword>
<dbReference type="GO" id="GO:0000976">
    <property type="term" value="F:transcription cis-regulatory region binding"/>
    <property type="evidence" value="ECO:0007669"/>
    <property type="project" value="TreeGrafter"/>
</dbReference>
<dbReference type="PROSITE" id="PS50977">
    <property type="entry name" value="HTH_TETR_2"/>
    <property type="match status" value="1"/>
</dbReference>
<protein>
    <submittedName>
        <fullName evidence="6">TetR family transcriptional regulator</fullName>
    </submittedName>
</protein>
<dbReference type="OrthoDB" id="3727135at2"/>
<reference evidence="7" key="1">
    <citation type="submission" date="2017-02" db="EMBL/GenBank/DDBJ databases">
        <title>Tessaracoccus aquaemaris sp. nov., isolated from the intestine of a Korean rockfish, Sebastes schlegelii, in a marine aquaculture pond.</title>
        <authorList>
            <person name="Tak E.J."/>
            <person name="Bae J.-W."/>
        </authorList>
    </citation>
    <scope>NUCLEOTIDE SEQUENCE [LARGE SCALE GENOMIC DNA]</scope>
    <source>
        <strain evidence="7">NSG39</strain>
    </source>
</reference>
<dbReference type="InterPro" id="IPR050109">
    <property type="entry name" value="HTH-type_TetR-like_transc_reg"/>
</dbReference>
<evidence type="ECO:0000313" key="6">
    <source>
        <dbReference type="EMBL" id="AQP48360.1"/>
    </source>
</evidence>
<sequence length="175" mass="19004">MARPTTAARVFAAVLHLAERGGPNALTMEGIATEAGVGKQTLYRTWPSIHALLFDALAAESAAAEPLVSHPDLFGAMKATSTELVSEPRASLLRMLTAAIQSDEAIAHQFHTALFQPQQQQFARLVAADGFANPEQATELLLAPLLFRWFLRLPPLSDGELADHIETVRRLENPD</sequence>
<dbReference type="AlphaFoldDB" id="A0A1Q2CQQ9"/>
<evidence type="ECO:0000313" key="7">
    <source>
        <dbReference type="Proteomes" id="UP000188145"/>
    </source>
</evidence>
<dbReference type="InterPro" id="IPR001647">
    <property type="entry name" value="HTH_TetR"/>
</dbReference>
<dbReference type="STRING" id="1332264.BW730_13460"/>
<feature type="DNA-binding region" description="H-T-H motif" evidence="4">
    <location>
        <begin position="27"/>
        <end position="46"/>
    </location>
</feature>
<dbReference type="SUPFAM" id="SSF48498">
    <property type="entry name" value="Tetracyclin repressor-like, C-terminal domain"/>
    <property type="match status" value="1"/>
</dbReference>
<dbReference type="PANTHER" id="PTHR30055:SF148">
    <property type="entry name" value="TETR-FAMILY TRANSCRIPTIONAL REGULATOR"/>
    <property type="match status" value="1"/>
</dbReference>
<dbReference type="Gene3D" id="1.10.357.10">
    <property type="entry name" value="Tetracycline Repressor, domain 2"/>
    <property type="match status" value="1"/>
</dbReference>
<dbReference type="Proteomes" id="UP000188145">
    <property type="component" value="Chromosome"/>
</dbReference>
<dbReference type="InterPro" id="IPR009057">
    <property type="entry name" value="Homeodomain-like_sf"/>
</dbReference>
<dbReference type="PANTHER" id="PTHR30055">
    <property type="entry name" value="HTH-TYPE TRANSCRIPTIONAL REGULATOR RUTR"/>
    <property type="match status" value="1"/>
</dbReference>
<evidence type="ECO:0000256" key="1">
    <source>
        <dbReference type="ARBA" id="ARBA00023015"/>
    </source>
</evidence>
<dbReference type="EMBL" id="CP019606">
    <property type="protein sequence ID" value="AQP48360.1"/>
    <property type="molecule type" value="Genomic_DNA"/>
</dbReference>
<keyword evidence="2 4" id="KW-0238">DNA-binding</keyword>
<dbReference type="GO" id="GO:0003700">
    <property type="term" value="F:DNA-binding transcription factor activity"/>
    <property type="evidence" value="ECO:0007669"/>
    <property type="project" value="TreeGrafter"/>
</dbReference>
<accession>A0A1Q2CQQ9</accession>
<dbReference type="SUPFAM" id="SSF46689">
    <property type="entry name" value="Homeodomain-like"/>
    <property type="match status" value="1"/>
</dbReference>
<dbReference type="KEGG" id="tes:BW730_13460"/>
<feature type="domain" description="HTH tetR-type" evidence="5">
    <location>
        <begin position="4"/>
        <end position="64"/>
    </location>
</feature>
<dbReference type="Pfam" id="PF16859">
    <property type="entry name" value="TetR_C_11"/>
    <property type="match status" value="1"/>
</dbReference>
<dbReference type="InterPro" id="IPR036271">
    <property type="entry name" value="Tet_transcr_reg_TetR-rel_C_sf"/>
</dbReference>
<keyword evidence="7" id="KW-1185">Reference proteome</keyword>
<evidence type="ECO:0000259" key="5">
    <source>
        <dbReference type="PROSITE" id="PS50977"/>
    </source>
</evidence>
<dbReference type="InterPro" id="IPR011075">
    <property type="entry name" value="TetR_C"/>
</dbReference>
<evidence type="ECO:0000256" key="2">
    <source>
        <dbReference type="ARBA" id="ARBA00023125"/>
    </source>
</evidence>
<evidence type="ECO:0000256" key="4">
    <source>
        <dbReference type="PROSITE-ProRule" id="PRU00335"/>
    </source>
</evidence>
<keyword evidence="1" id="KW-0805">Transcription regulation</keyword>
<evidence type="ECO:0000256" key="3">
    <source>
        <dbReference type="ARBA" id="ARBA00023163"/>
    </source>
</evidence>
<organism evidence="6 7">
    <name type="scientific">Tessaracoccus aquimaris</name>
    <dbReference type="NCBI Taxonomy" id="1332264"/>
    <lineage>
        <taxon>Bacteria</taxon>
        <taxon>Bacillati</taxon>
        <taxon>Actinomycetota</taxon>
        <taxon>Actinomycetes</taxon>
        <taxon>Propionibacteriales</taxon>
        <taxon>Propionibacteriaceae</taxon>
        <taxon>Tessaracoccus</taxon>
    </lineage>
</organism>
<dbReference type="RefSeq" id="WP_077686692.1">
    <property type="nucleotide sequence ID" value="NZ_CP019606.1"/>
</dbReference>
<proteinExistence type="predicted"/>
<dbReference type="Gene3D" id="1.10.10.60">
    <property type="entry name" value="Homeodomain-like"/>
    <property type="match status" value="1"/>
</dbReference>
<gene>
    <name evidence="6" type="ORF">BW730_13460</name>
</gene>
<name>A0A1Q2CQQ9_9ACTN</name>